<dbReference type="EMBL" id="JAEHFX010000005">
    <property type="protein sequence ID" value="MBK0403570.1"/>
    <property type="molecule type" value="Genomic_DNA"/>
</dbReference>
<dbReference type="Proteomes" id="UP000644147">
    <property type="component" value="Unassembled WGS sequence"/>
</dbReference>
<gene>
    <name evidence="2" type="ORF">I5M27_11275</name>
</gene>
<keyword evidence="1" id="KW-0732">Signal</keyword>
<proteinExistence type="predicted"/>
<feature type="chain" id="PRO_5045087908" evidence="1">
    <location>
        <begin position="23"/>
        <end position="108"/>
    </location>
</feature>
<sequence>MKQLISISLLLFILATSLNVCAQSKTSETLTILIDWEPNGKNKVYISEAGKETIQKALEGKFQEKGLALVSKSLNDLLNEFTMKGWRLQSSFTMNETDNIQCFIFIKE</sequence>
<organism evidence="2 3">
    <name type="scientific">Adhaeribacter terrigena</name>
    <dbReference type="NCBI Taxonomy" id="2793070"/>
    <lineage>
        <taxon>Bacteria</taxon>
        <taxon>Pseudomonadati</taxon>
        <taxon>Bacteroidota</taxon>
        <taxon>Cytophagia</taxon>
        <taxon>Cytophagales</taxon>
        <taxon>Hymenobacteraceae</taxon>
        <taxon>Adhaeribacter</taxon>
    </lineage>
</organism>
<evidence type="ECO:0000256" key="1">
    <source>
        <dbReference type="SAM" id="SignalP"/>
    </source>
</evidence>
<accession>A0ABS1C2E8</accession>
<reference evidence="2 3" key="1">
    <citation type="submission" date="2020-12" db="EMBL/GenBank/DDBJ databases">
        <title>Bacterial novel species Adhaeribacter sp. BT258 isolated from soil.</title>
        <authorList>
            <person name="Jung H.-Y."/>
        </authorList>
    </citation>
    <scope>NUCLEOTIDE SEQUENCE [LARGE SCALE GENOMIC DNA]</scope>
    <source>
        <strain evidence="2 3">BT258</strain>
    </source>
</reference>
<feature type="signal peptide" evidence="1">
    <location>
        <begin position="1"/>
        <end position="22"/>
    </location>
</feature>
<protein>
    <submittedName>
        <fullName evidence="2">Uncharacterized protein</fullName>
    </submittedName>
</protein>
<comment type="caution">
    <text evidence="2">The sequence shown here is derived from an EMBL/GenBank/DDBJ whole genome shotgun (WGS) entry which is preliminary data.</text>
</comment>
<dbReference type="RefSeq" id="WP_200506317.1">
    <property type="nucleotide sequence ID" value="NZ_JAEHFX010000005.1"/>
</dbReference>
<keyword evidence="3" id="KW-1185">Reference proteome</keyword>
<evidence type="ECO:0000313" key="3">
    <source>
        <dbReference type="Proteomes" id="UP000644147"/>
    </source>
</evidence>
<evidence type="ECO:0000313" key="2">
    <source>
        <dbReference type="EMBL" id="MBK0403570.1"/>
    </source>
</evidence>
<name>A0ABS1C2E8_9BACT</name>